<feature type="compositionally biased region" description="Polar residues" evidence="1">
    <location>
        <begin position="232"/>
        <end position="243"/>
    </location>
</feature>
<comment type="caution">
    <text evidence="2">The sequence shown here is derived from an EMBL/GenBank/DDBJ whole genome shotgun (WGS) entry which is preliminary data.</text>
</comment>
<gene>
    <name evidence="2" type="ORF">PR048_018477</name>
</gene>
<keyword evidence="3" id="KW-1185">Reference proteome</keyword>
<feature type="region of interest" description="Disordered" evidence="1">
    <location>
        <begin position="210"/>
        <end position="253"/>
    </location>
</feature>
<dbReference type="EMBL" id="JARBHB010000006">
    <property type="protein sequence ID" value="KAJ8881989.1"/>
    <property type="molecule type" value="Genomic_DNA"/>
</dbReference>
<protein>
    <submittedName>
        <fullName evidence="2">Uncharacterized protein</fullName>
    </submittedName>
</protein>
<evidence type="ECO:0000256" key="1">
    <source>
        <dbReference type="SAM" id="MobiDB-lite"/>
    </source>
</evidence>
<sequence length="383" mass="43003">MAANIPPRFTSYYRMSQRFIKKEFHEPCSLYREQHLEAWDGHVGAGKRVSIWRVRVDDAKRGGQYTNVITAVAPRVQPVRAAQSSPLRVAVSMVHSSAGRNVALKGGPRPSSATMLHDMTHYTAHERQPPPLPPTLVVTYHSDHPAVLPTFSPKKKLATLPPCPSLADEPIEAKNEFPHGSTSATVLTYAPVYSASKSVTENAHWRSFMPRNVSHRREPERNGSNPPRPFYQNPTAKLKTSQARDCGRGRATRRGRRIRPGELFMTLGDSATSSGNAALAGTHHRPDYGHWLNKAFSNSSFMIFRRAQTKKAIFRTKQDEVTAARLDDNDYDTITQHVFLDEIVATFRKLSSAPLFISLNHSPPLKEYFNELTKSYVQLIPLK</sequence>
<name>A0ABQ9HCJ7_9NEOP</name>
<reference evidence="2 3" key="1">
    <citation type="submission" date="2023-02" db="EMBL/GenBank/DDBJ databases">
        <title>LHISI_Scaffold_Assembly.</title>
        <authorList>
            <person name="Stuart O.P."/>
            <person name="Cleave R."/>
            <person name="Magrath M.J.L."/>
            <person name="Mikheyev A.S."/>
        </authorList>
    </citation>
    <scope>NUCLEOTIDE SEQUENCE [LARGE SCALE GENOMIC DNA]</scope>
    <source>
        <strain evidence="2">Daus_M_001</strain>
        <tissue evidence="2">Leg muscle</tissue>
    </source>
</reference>
<organism evidence="2 3">
    <name type="scientific">Dryococelus australis</name>
    <dbReference type="NCBI Taxonomy" id="614101"/>
    <lineage>
        <taxon>Eukaryota</taxon>
        <taxon>Metazoa</taxon>
        <taxon>Ecdysozoa</taxon>
        <taxon>Arthropoda</taxon>
        <taxon>Hexapoda</taxon>
        <taxon>Insecta</taxon>
        <taxon>Pterygota</taxon>
        <taxon>Neoptera</taxon>
        <taxon>Polyneoptera</taxon>
        <taxon>Phasmatodea</taxon>
        <taxon>Verophasmatodea</taxon>
        <taxon>Anareolatae</taxon>
        <taxon>Phasmatidae</taxon>
        <taxon>Eurycanthinae</taxon>
        <taxon>Dryococelus</taxon>
    </lineage>
</organism>
<dbReference type="Proteomes" id="UP001159363">
    <property type="component" value="Chromosome 5"/>
</dbReference>
<proteinExistence type="predicted"/>
<accession>A0ABQ9HCJ7</accession>
<evidence type="ECO:0000313" key="3">
    <source>
        <dbReference type="Proteomes" id="UP001159363"/>
    </source>
</evidence>
<evidence type="ECO:0000313" key="2">
    <source>
        <dbReference type="EMBL" id="KAJ8881989.1"/>
    </source>
</evidence>